<dbReference type="Proteomes" id="UP001056012">
    <property type="component" value="Chromosome 8"/>
</dbReference>
<dbReference type="PANTHER" id="PTHR48041">
    <property type="entry name" value="ABC TRANSPORTER G FAMILY MEMBER 28"/>
    <property type="match status" value="1"/>
</dbReference>
<evidence type="ECO:0000256" key="8">
    <source>
        <dbReference type="ARBA" id="ARBA00022840"/>
    </source>
</evidence>
<dbReference type="VEuPathDB" id="FungiDB:yc1106_10004"/>
<evidence type="ECO:0000256" key="11">
    <source>
        <dbReference type="ARBA" id="ARBA00023180"/>
    </source>
</evidence>
<dbReference type="InterPro" id="IPR013525">
    <property type="entry name" value="ABC2_TM"/>
</dbReference>
<feature type="transmembrane region" description="Helical" evidence="13">
    <location>
        <begin position="851"/>
        <end position="873"/>
    </location>
</feature>
<dbReference type="InterPro" id="IPR002575">
    <property type="entry name" value="Aminoglycoside_PTrfase"/>
</dbReference>
<evidence type="ECO:0000259" key="15">
    <source>
        <dbReference type="PROSITE" id="PS50893"/>
    </source>
</evidence>
<evidence type="ECO:0000256" key="7">
    <source>
        <dbReference type="ARBA" id="ARBA00022824"/>
    </source>
</evidence>
<dbReference type="PROSITE" id="PS00211">
    <property type="entry name" value="ABC_TRANSPORTER_1"/>
    <property type="match status" value="1"/>
</dbReference>
<dbReference type="GO" id="GO:0016887">
    <property type="term" value="F:ATP hydrolysis activity"/>
    <property type="evidence" value="ECO:0007669"/>
    <property type="project" value="InterPro"/>
</dbReference>
<protein>
    <recommendedName>
        <fullName evidence="15">ABC transporter domain-containing protein</fullName>
    </recommendedName>
</protein>
<dbReference type="Pfam" id="PF19055">
    <property type="entry name" value="ABC2_membrane_7"/>
    <property type="match status" value="1"/>
</dbReference>
<dbReference type="Pfam" id="PF00005">
    <property type="entry name" value="ABC_tran"/>
    <property type="match status" value="1"/>
</dbReference>
<keyword evidence="6" id="KW-0547">Nucleotide-binding</keyword>
<organism evidence="16 17">
    <name type="scientific">Curvularia clavata</name>
    <dbReference type="NCBI Taxonomy" id="95742"/>
    <lineage>
        <taxon>Eukaryota</taxon>
        <taxon>Fungi</taxon>
        <taxon>Dikarya</taxon>
        <taxon>Ascomycota</taxon>
        <taxon>Pezizomycotina</taxon>
        <taxon>Dothideomycetes</taxon>
        <taxon>Pleosporomycetidae</taxon>
        <taxon>Pleosporales</taxon>
        <taxon>Pleosporineae</taxon>
        <taxon>Pleosporaceae</taxon>
        <taxon>Curvularia</taxon>
    </lineage>
</organism>
<keyword evidence="4 13" id="KW-0812">Transmembrane</keyword>
<evidence type="ECO:0000256" key="5">
    <source>
        <dbReference type="ARBA" id="ARBA00022729"/>
    </source>
</evidence>
<dbReference type="Gene3D" id="3.40.50.300">
    <property type="entry name" value="P-loop containing nucleotide triphosphate hydrolases"/>
    <property type="match status" value="1"/>
</dbReference>
<feature type="transmembrane region" description="Helical" evidence="13">
    <location>
        <begin position="967"/>
        <end position="987"/>
    </location>
</feature>
<dbReference type="CDD" id="cd03213">
    <property type="entry name" value="ABCG_EPDR"/>
    <property type="match status" value="1"/>
</dbReference>
<feature type="transmembrane region" description="Helical" evidence="13">
    <location>
        <begin position="320"/>
        <end position="342"/>
    </location>
</feature>
<reference evidence="16" key="1">
    <citation type="submission" date="2021-12" db="EMBL/GenBank/DDBJ databases">
        <title>Curvularia clavata genome.</title>
        <authorList>
            <person name="Cao Y."/>
        </authorList>
    </citation>
    <scope>NUCLEOTIDE SEQUENCE</scope>
    <source>
        <strain evidence="16">Yc1106</strain>
    </source>
</reference>
<accession>A0A9Q8ZJ89</accession>
<feature type="transmembrane region" description="Helical" evidence="13">
    <location>
        <begin position="885"/>
        <end position="907"/>
    </location>
</feature>
<evidence type="ECO:0000256" key="9">
    <source>
        <dbReference type="ARBA" id="ARBA00022989"/>
    </source>
</evidence>
<dbReference type="Pfam" id="PF01061">
    <property type="entry name" value="ABC2_membrane"/>
    <property type="match status" value="1"/>
</dbReference>
<gene>
    <name evidence="16" type="ORF">yc1106_10004</name>
</gene>
<dbReference type="Gene3D" id="3.90.1200.10">
    <property type="match status" value="1"/>
</dbReference>
<dbReference type="OrthoDB" id="66620at2759"/>
<keyword evidence="3" id="KW-0813">Transport</keyword>
<dbReference type="InterPro" id="IPR011009">
    <property type="entry name" value="Kinase-like_dom_sf"/>
</dbReference>
<dbReference type="SMART" id="SM00382">
    <property type="entry name" value="AAA"/>
    <property type="match status" value="1"/>
</dbReference>
<feature type="region of interest" description="Disordered" evidence="12">
    <location>
        <begin position="678"/>
        <end position="704"/>
    </location>
</feature>
<keyword evidence="17" id="KW-1185">Reference proteome</keyword>
<dbReference type="PANTHER" id="PTHR48041:SF2">
    <property type="entry name" value="ATP-DEPENDENT PERMEASE-RELATED"/>
    <property type="match status" value="1"/>
</dbReference>
<keyword evidence="11" id="KW-0325">Glycoprotein</keyword>
<proteinExistence type="inferred from homology"/>
<keyword evidence="10 13" id="KW-0472">Membrane</keyword>
<dbReference type="GO" id="GO:0005524">
    <property type="term" value="F:ATP binding"/>
    <property type="evidence" value="ECO:0007669"/>
    <property type="project" value="UniProtKB-KW"/>
</dbReference>
<dbReference type="PROSITE" id="PS00022">
    <property type="entry name" value="EGF_1"/>
    <property type="match status" value="1"/>
</dbReference>
<feature type="domain" description="ABC transporter" evidence="15">
    <location>
        <begin position="376"/>
        <end position="617"/>
    </location>
</feature>
<dbReference type="SUPFAM" id="SSF52540">
    <property type="entry name" value="P-loop containing nucleoside triphosphate hydrolases"/>
    <property type="match status" value="1"/>
</dbReference>
<feature type="chain" id="PRO_5040135197" description="ABC transporter domain-containing protein" evidence="14">
    <location>
        <begin position="25"/>
        <end position="1664"/>
    </location>
</feature>
<keyword evidence="7" id="KW-0256">Endoplasmic reticulum</keyword>
<evidence type="ECO:0000256" key="10">
    <source>
        <dbReference type="ARBA" id="ARBA00023136"/>
    </source>
</evidence>
<dbReference type="FunFam" id="3.40.50.300:FF:000702">
    <property type="entry name" value="ABC transporter (Adp1)"/>
    <property type="match status" value="1"/>
</dbReference>
<comment type="subcellular location">
    <subcellularLocation>
        <location evidence="1">Endoplasmic reticulum membrane</location>
        <topology evidence="1">Multi-pass membrane protein</topology>
    </subcellularLocation>
</comment>
<dbReference type="PROSITE" id="PS50893">
    <property type="entry name" value="ABC_TRANSPORTER_2"/>
    <property type="match status" value="1"/>
</dbReference>
<dbReference type="InterPro" id="IPR043926">
    <property type="entry name" value="ABCG_dom"/>
</dbReference>
<feature type="transmembrane region" description="Helical" evidence="13">
    <location>
        <begin position="1081"/>
        <end position="1103"/>
    </location>
</feature>
<evidence type="ECO:0000313" key="17">
    <source>
        <dbReference type="Proteomes" id="UP001056012"/>
    </source>
</evidence>
<keyword evidence="5 14" id="KW-0732">Signal</keyword>
<dbReference type="EMBL" id="CP089281">
    <property type="protein sequence ID" value="USP82730.1"/>
    <property type="molecule type" value="Genomic_DNA"/>
</dbReference>
<evidence type="ECO:0000256" key="4">
    <source>
        <dbReference type="ARBA" id="ARBA00022692"/>
    </source>
</evidence>
<dbReference type="GO" id="GO:0140359">
    <property type="term" value="F:ABC-type transporter activity"/>
    <property type="evidence" value="ECO:0007669"/>
    <property type="project" value="InterPro"/>
</dbReference>
<evidence type="ECO:0000256" key="6">
    <source>
        <dbReference type="ARBA" id="ARBA00022741"/>
    </source>
</evidence>
<dbReference type="SUPFAM" id="SSF56112">
    <property type="entry name" value="Protein kinase-like (PK-like)"/>
    <property type="match status" value="1"/>
</dbReference>
<evidence type="ECO:0000256" key="3">
    <source>
        <dbReference type="ARBA" id="ARBA00022448"/>
    </source>
</evidence>
<keyword evidence="9 13" id="KW-1133">Transmembrane helix</keyword>
<dbReference type="InterPro" id="IPR050352">
    <property type="entry name" value="ABCG_transporters"/>
</dbReference>
<evidence type="ECO:0000256" key="13">
    <source>
        <dbReference type="SAM" id="Phobius"/>
    </source>
</evidence>
<sequence>MRQPSWATSLAAVAVLALASTSTAHKTFANYSLAESPQSLFSIYGDRPDGCPPCFNCNLEDFKCKQFADCSKANGRCNCGPGFGGEDCSEPLCGALPDGKDRSPRGGAKECECKEGWSGINCNVCQTNDACNAMMPDNEGGVCYKAGQLVKENFQICDITNRKILDTLKEKKPQATFSCNAELEECNFQFWVDQRESFYCALDTCTSHFTAESDRNITKYRCENIKCECIPDRMLCGEDGSVDIGDFLRESIKGPAEFRGISAINSKDSGSVFSEPAMNDLISSIFGDESIFLRCDTGECLYQTEVPGYERPIKKINTPLIAGVIAGCALFIVATILAVWYLTHRAEAQRYGPIHLSDDEEDEDAKLLADHKPASFLFENVAYNLHGKQILSGISGAVHPGELLAIMGASGAGKTTFLDILARKSKIGIDSGDFYVNGEKVRDDEFRSVIGFVDQEDTLLPTLTVHETILDSALLRLPKEMSRASKEQKVEDVERQLGIYHIRHQKIGSEESGRGISGGEKRRVGIACELVTSPSILFLDEPTSGLDAYNAFNVVECLVNLVKNYNRTVVFTIHQPRSNIVALFDQLILLAKGRAVYSGPFENCQSYFDELGYTCPPGFNIADYIVDLTMHASTATQPIDEDSSLFNRDLNRDGLTTSASSAIAVKSIPSINTSELERDIAGSPSNSSMIRPKGKRRTSIKQQQERELFTRKKVVTPANDGAMSPKTDEEPYDRRSAIKAQWLKLTRQQGGVPPQILEDPDELPPPAQGATGTNLDILINAYASSDVAARIREDIATSVASANQANGTNGNQELNGFIAAGKLKGFKKVGLLGQFTILSRRTWRNLYRNPMLMLTHYAIAIVLAVFLGFLFYGLTDDIKGFQNRLGLFLFVLSLFGFSSLTILTVFAPERLLFTRERAKGYYSPPAYFAAKVIFDIIPLRLLPPIILGIIVYPMTGLIPAWPNFLKFTLFLVLFNLAAAAIFLFIGIVFRNSGVANLIGVLVMLFSLLFSGFFLNKDSIPGVAKWLQSLSIFHYAFEGLIVNEVKYLSLIDHKYGLDIEVPGSAILSSFGFNTQALWTDCIGLGVFGGAFVLLAYMAMHLLLVEKRDPMKRFFSSKASHFLSRLPSTLRRLPTTRLSTPNVSSLSRGTFSFAGQTMSPAPEDPDPFNYTSGRWLRQDALEQQSRYIRFDFDALRRKVVALCPGAHSITSYTKIEGGFNRVFVFHTDNAKRVIARLPFPAAGPKRLVTNSEVATIQYLQQKTSIPIPQILEWSDDPSIIGSEYIIMEHAPGVPLLDKWPTMSGEEQMACLNSILSKLRELADLDFPAYGSLYFSNTPYISQTIPLNKEVSVGPHCGNIYWDCYPGQLKYFHDVKPNQGPWHDLTAYCDGLTDNGITRLPPTDPPVQLPRYHGSVQTHRQLLEQGRAVLRTLARNSQVQMAAVPTMLHPDLHKRNIFVSEDDPTVISAILDWQSCSIEPAFWYTDQNPDFAEPVPDTPYEGGVETKNWACAFGYNAGLMLLMPKLLHACSMDETLILPFRSIYRTWDDGAIVLREQLINLSRRWEELGLTEPCPFPLPGHDEVVRNQPDSRLFEASLQLRHQLLGFLNCTINGWVPPEQWDVVRSANRQAYHTILQQIQADEQPDDDEPLKGEAELKQIWPFDLQE</sequence>
<evidence type="ECO:0000256" key="1">
    <source>
        <dbReference type="ARBA" id="ARBA00004477"/>
    </source>
</evidence>
<evidence type="ECO:0000256" key="14">
    <source>
        <dbReference type="SAM" id="SignalP"/>
    </source>
</evidence>
<feature type="transmembrane region" description="Helical" evidence="13">
    <location>
        <begin position="941"/>
        <end position="961"/>
    </location>
</feature>
<dbReference type="InterPro" id="IPR000742">
    <property type="entry name" value="EGF"/>
</dbReference>
<dbReference type="InterPro" id="IPR027417">
    <property type="entry name" value="P-loop_NTPase"/>
</dbReference>
<evidence type="ECO:0000256" key="12">
    <source>
        <dbReference type="SAM" id="MobiDB-lite"/>
    </source>
</evidence>
<evidence type="ECO:0000256" key="2">
    <source>
        <dbReference type="ARBA" id="ARBA00005814"/>
    </source>
</evidence>
<dbReference type="InterPro" id="IPR003593">
    <property type="entry name" value="AAA+_ATPase"/>
</dbReference>
<keyword evidence="8" id="KW-0067">ATP-binding</keyword>
<feature type="transmembrane region" description="Helical" evidence="13">
    <location>
        <begin position="994"/>
        <end position="1014"/>
    </location>
</feature>
<comment type="similarity">
    <text evidence="2">Belongs to the ABC transporter superfamily. ABCG family. Eye pigment precursor importer (TC 3.A.1.204) subfamily.</text>
</comment>
<evidence type="ECO:0000313" key="16">
    <source>
        <dbReference type="EMBL" id="USP82730.1"/>
    </source>
</evidence>
<dbReference type="Gene3D" id="3.30.200.20">
    <property type="entry name" value="Phosphorylase Kinase, domain 1"/>
    <property type="match status" value="1"/>
</dbReference>
<dbReference type="GO" id="GO:0005789">
    <property type="term" value="C:endoplasmic reticulum membrane"/>
    <property type="evidence" value="ECO:0007669"/>
    <property type="project" value="UniProtKB-SubCell"/>
</dbReference>
<dbReference type="InterPro" id="IPR017871">
    <property type="entry name" value="ABC_transporter-like_CS"/>
</dbReference>
<dbReference type="InterPro" id="IPR003439">
    <property type="entry name" value="ABC_transporter-like_ATP-bd"/>
</dbReference>
<feature type="signal peptide" evidence="14">
    <location>
        <begin position="1"/>
        <end position="24"/>
    </location>
</feature>
<dbReference type="Pfam" id="PF01636">
    <property type="entry name" value="APH"/>
    <property type="match status" value="1"/>
</dbReference>
<name>A0A9Q8ZJ89_CURCL</name>